<dbReference type="NCBIfam" id="NF045767">
    <property type="entry name" value="RuberyRbr"/>
    <property type="match status" value="1"/>
</dbReference>
<dbReference type="InterPro" id="IPR048574">
    <property type="entry name" value="RUBY_RBDX"/>
</dbReference>
<dbReference type="STRING" id="588581.Cpap_0527"/>
<dbReference type="EMBL" id="ACXX02000018">
    <property type="protein sequence ID" value="EGD45926.1"/>
    <property type="molecule type" value="Genomic_DNA"/>
</dbReference>
<evidence type="ECO:0000256" key="2">
    <source>
        <dbReference type="ARBA" id="ARBA00022448"/>
    </source>
</evidence>
<dbReference type="InterPro" id="IPR003251">
    <property type="entry name" value="Rr_diiron-bd_dom"/>
</dbReference>
<reference evidence="8" key="1">
    <citation type="submission" date="2009-07" db="EMBL/GenBank/DDBJ databases">
        <authorList>
            <consortium name="US DOE Joint Genome Institute (JGI-PGF)"/>
            <person name="Lucas S."/>
            <person name="Copeland A."/>
            <person name="Lapidus A."/>
            <person name="Glavina del Rio T."/>
            <person name="Tice H."/>
            <person name="Bruce D."/>
            <person name="Goodwin L."/>
            <person name="Pitluck S."/>
            <person name="Larimer F."/>
            <person name="Land M.L."/>
            <person name="Mouttaki H."/>
            <person name="He Z."/>
            <person name="Zhou J."/>
            <person name="Hemme C.L."/>
        </authorList>
    </citation>
    <scope>NUCLEOTIDE SEQUENCE [LARGE SCALE GENOMIC DNA]</scope>
    <source>
        <strain evidence="8">DSM 2782</strain>
    </source>
</reference>
<dbReference type="PANTHER" id="PTHR43865">
    <property type="entry name" value="RUBRERYTHRIN-RELATED"/>
    <property type="match status" value="1"/>
</dbReference>
<evidence type="ECO:0000256" key="3">
    <source>
        <dbReference type="ARBA" id="ARBA00022723"/>
    </source>
</evidence>
<dbReference type="InterPro" id="IPR012347">
    <property type="entry name" value="Ferritin-like"/>
</dbReference>
<keyword evidence="2" id="KW-0813">Transport</keyword>
<dbReference type="Proteomes" id="UP000003860">
    <property type="component" value="Unassembled WGS sequence"/>
</dbReference>
<evidence type="ECO:0000256" key="1">
    <source>
        <dbReference type="ARBA" id="ARBA00001965"/>
    </source>
</evidence>
<dbReference type="GO" id="GO:0016491">
    <property type="term" value="F:oxidoreductase activity"/>
    <property type="evidence" value="ECO:0007669"/>
    <property type="project" value="InterPro"/>
</dbReference>
<sequence length="195" mass="21746">MGKLSGTRTSENLARGFAGESQAKNRYTFYANYARKEGHVVIEQEFRQIIKNEEAHAKVFYDLLIDGMGTDENNVKVDGGYPFELGDTLSNLKAAANGEHEENSNVYPAFADVAKEEGFPQVEAAFRMIAKIEGEHEKKFKQMATELENQTLYSKNGPVRWVCTNCGHIHEGAEAPGICPVCKHPQGWFEVAKQS</sequence>
<dbReference type="RefSeq" id="WP_004622163.1">
    <property type="nucleotide sequence ID" value="NZ_ACXX02000018.1"/>
</dbReference>
<comment type="cofactor">
    <cofactor evidence="1">
        <name>Fe(3+)</name>
        <dbReference type="ChEBI" id="CHEBI:29034"/>
    </cofactor>
</comment>
<dbReference type="OrthoDB" id="9799749at2"/>
<dbReference type="Gene3D" id="1.20.1260.10">
    <property type="match status" value="1"/>
</dbReference>
<evidence type="ECO:0000256" key="5">
    <source>
        <dbReference type="ARBA" id="ARBA00023004"/>
    </source>
</evidence>
<dbReference type="InterPro" id="IPR052364">
    <property type="entry name" value="Rubrerythrin"/>
</dbReference>
<reference evidence="8" key="2">
    <citation type="submission" date="2011-01" db="EMBL/GenBank/DDBJ databases">
        <title>The Non-contiguous Finished genome of Clostridium papyrosolvens.</title>
        <authorList>
            <person name="Lucas S."/>
            <person name="Copeland A."/>
            <person name="Lapidus A."/>
            <person name="Cheng J.-F."/>
            <person name="Goodwin L."/>
            <person name="Pitluck S."/>
            <person name="Misra M."/>
            <person name="Chertkov O."/>
            <person name="Detter J.C."/>
            <person name="Han C."/>
            <person name="Tapia R."/>
            <person name="Land M."/>
            <person name="Hauser L."/>
            <person name="Kyrpides N."/>
            <person name="Ivanova N."/>
            <person name="Pagani I."/>
            <person name="Mouttaki H."/>
            <person name="He Z."/>
            <person name="Zhou J."/>
            <person name="Hemme C.L."/>
            <person name="Woyke T."/>
        </authorList>
    </citation>
    <scope>NUCLEOTIDE SEQUENCE [LARGE SCALE GENOMIC DNA]</scope>
    <source>
        <strain evidence="8">DSM 2782</strain>
    </source>
</reference>
<dbReference type="PANTHER" id="PTHR43865:SF1">
    <property type="entry name" value="RUBRERYTHRIN-RELATED"/>
    <property type="match status" value="1"/>
</dbReference>
<dbReference type="eggNOG" id="COG1592">
    <property type="taxonomic scope" value="Bacteria"/>
</dbReference>
<dbReference type="Pfam" id="PF02915">
    <property type="entry name" value="Rubrerythrin"/>
    <property type="match status" value="1"/>
</dbReference>
<proteinExistence type="predicted"/>
<evidence type="ECO:0000259" key="7">
    <source>
        <dbReference type="PROSITE" id="PS50905"/>
    </source>
</evidence>
<dbReference type="CDD" id="cd01041">
    <property type="entry name" value="Rubrerythrin"/>
    <property type="match status" value="1"/>
</dbReference>
<feature type="domain" description="Rubredoxin-like" evidence="6">
    <location>
        <begin position="158"/>
        <end position="192"/>
    </location>
</feature>
<keyword evidence="4" id="KW-0249">Electron transport</keyword>
<keyword evidence="9" id="KW-1185">Reference proteome</keyword>
<dbReference type="GO" id="GO:0005506">
    <property type="term" value="F:iron ion binding"/>
    <property type="evidence" value="ECO:0007669"/>
    <property type="project" value="InterPro"/>
</dbReference>
<dbReference type="SUPFAM" id="SSF47240">
    <property type="entry name" value="Ferritin-like"/>
    <property type="match status" value="1"/>
</dbReference>
<dbReference type="InterPro" id="IPR024934">
    <property type="entry name" value="Rubredoxin-like_dom"/>
</dbReference>
<keyword evidence="3" id="KW-0479">Metal-binding</keyword>
<dbReference type="CDD" id="cd00729">
    <property type="entry name" value="rubredoxin_SM"/>
    <property type="match status" value="1"/>
</dbReference>
<organism evidence="8 9">
    <name type="scientific">Ruminiclostridium papyrosolvens DSM 2782</name>
    <dbReference type="NCBI Taxonomy" id="588581"/>
    <lineage>
        <taxon>Bacteria</taxon>
        <taxon>Bacillati</taxon>
        <taxon>Bacillota</taxon>
        <taxon>Clostridia</taxon>
        <taxon>Eubacteriales</taxon>
        <taxon>Oscillospiraceae</taxon>
        <taxon>Ruminiclostridium</taxon>
    </lineage>
</organism>
<evidence type="ECO:0000313" key="9">
    <source>
        <dbReference type="Proteomes" id="UP000003860"/>
    </source>
</evidence>
<protein>
    <submittedName>
        <fullName evidence="8">Rubrerythrin</fullName>
    </submittedName>
</protein>
<comment type="caution">
    <text evidence="8">The sequence shown here is derived from an EMBL/GenBank/DDBJ whole genome shotgun (WGS) entry which is preliminary data.</text>
</comment>
<evidence type="ECO:0000256" key="4">
    <source>
        <dbReference type="ARBA" id="ARBA00022982"/>
    </source>
</evidence>
<accession>F1THZ1</accession>
<dbReference type="Gene3D" id="2.20.28.10">
    <property type="match status" value="1"/>
</dbReference>
<evidence type="ECO:0000313" key="8">
    <source>
        <dbReference type="EMBL" id="EGD45926.1"/>
    </source>
</evidence>
<dbReference type="PROSITE" id="PS50903">
    <property type="entry name" value="RUBREDOXIN_LIKE"/>
    <property type="match status" value="1"/>
</dbReference>
<gene>
    <name evidence="8" type="ORF">Cpap_0527</name>
</gene>
<name>F1THZ1_9FIRM</name>
<dbReference type="AlphaFoldDB" id="F1THZ1"/>
<dbReference type="SUPFAM" id="SSF57802">
    <property type="entry name" value="Rubredoxin-like"/>
    <property type="match status" value="1"/>
</dbReference>
<keyword evidence="5" id="KW-0408">Iron</keyword>
<dbReference type="Pfam" id="PF21349">
    <property type="entry name" value="RUBY_RBDX"/>
    <property type="match status" value="1"/>
</dbReference>
<evidence type="ECO:0000259" key="6">
    <source>
        <dbReference type="PROSITE" id="PS50903"/>
    </source>
</evidence>
<dbReference type="InterPro" id="IPR009078">
    <property type="entry name" value="Ferritin-like_SF"/>
</dbReference>
<feature type="domain" description="Ferritin-like diiron" evidence="7">
    <location>
        <begin position="3"/>
        <end position="151"/>
    </location>
</feature>
<dbReference type="PROSITE" id="PS50905">
    <property type="entry name" value="FERRITIN_LIKE"/>
    <property type="match status" value="1"/>
</dbReference>
<dbReference type="InterPro" id="IPR009040">
    <property type="entry name" value="Ferritin-like_diiron"/>
</dbReference>